<dbReference type="AlphaFoldDB" id="A0A837CDH0"/>
<evidence type="ECO:0000259" key="1">
    <source>
        <dbReference type="Pfam" id="PF01738"/>
    </source>
</evidence>
<dbReference type="RefSeq" id="WP_049832631.1">
    <property type="nucleotide sequence ID" value="NZ_ADOU02000005.1"/>
</dbReference>
<dbReference type="GO" id="GO:0016787">
    <property type="term" value="F:hydrolase activity"/>
    <property type="evidence" value="ECO:0007669"/>
    <property type="project" value="UniProtKB-KW"/>
</dbReference>
<dbReference type="Pfam" id="PF01738">
    <property type="entry name" value="DLH"/>
    <property type="match status" value="1"/>
</dbReference>
<dbReference type="InterPro" id="IPR050261">
    <property type="entry name" value="FrsA_esterase"/>
</dbReference>
<dbReference type="Proteomes" id="UP000024900">
    <property type="component" value="Unassembled WGS sequence"/>
</dbReference>
<name>A0A837CDH0_9BRAD</name>
<dbReference type="InterPro" id="IPR029058">
    <property type="entry name" value="AB_hydrolase_fold"/>
</dbReference>
<comment type="caution">
    <text evidence="2">The sequence shown here is derived from an EMBL/GenBank/DDBJ whole genome shotgun (WGS) entry which is preliminary data.</text>
</comment>
<dbReference type="PANTHER" id="PTHR22946:SF5">
    <property type="entry name" value="PEPTIDASE S9 PROLYL OLIGOPEPTIDASE CATALYTIC DOMAIN-CONTAINING PROTEIN"/>
    <property type="match status" value="1"/>
</dbReference>
<gene>
    <name evidence="2" type="ORF">BJA5080_03668</name>
</gene>
<dbReference type="Gene3D" id="3.40.50.1820">
    <property type="entry name" value="alpha/beta hydrolase"/>
    <property type="match status" value="1"/>
</dbReference>
<keyword evidence="2" id="KW-0378">Hydrolase</keyword>
<proteinExistence type="predicted"/>
<evidence type="ECO:0000313" key="2">
    <source>
        <dbReference type="EMBL" id="KGJ67048.1"/>
    </source>
</evidence>
<sequence>MTQAILRYRDSIAELQGVLVTDAAATARGPGIVLFPDARGIGSHAIACAERLAGLGLVVLVADLYGGGRTAPDVPQAIELMNGLRADTARWRERAEAARTALAGQQAVDATRLAAVGYCFGGTTALELARTGTDLAAVVSFHGGLTSERPDDATNMKAKILVCHGAADTLVSLAQLASFEEVMSSTRVDWQVHVYGGAAHGFTNPELIEANLPNHAYHEAADQRSWTAMLSLFEEVFELKLR</sequence>
<organism evidence="2 3">
    <name type="scientific">Bradyrhizobium diazoefficiens SEMIA 5080</name>
    <dbReference type="NCBI Taxonomy" id="754504"/>
    <lineage>
        <taxon>Bacteria</taxon>
        <taxon>Pseudomonadati</taxon>
        <taxon>Pseudomonadota</taxon>
        <taxon>Alphaproteobacteria</taxon>
        <taxon>Hyphomicrobiales</taxon>
        <taxon>Nitrobacteraceae</taxon>
        <taxon>Bradyrhizobium</taxon>
    </lineage>
</organism>
<dbReference type="PANTHER" id="PTHR22946">
    <property type="entry name" value="DIENELACTONE HYDROLASE DOMAIN-CONTAINING PROTEIN-RELATED"/>
    <property type="match status" value="1"/>
</dbReference>
<reference evidence="2 3" key="1">
    <citation type="journal article" date="2014" name="BMC Genomics">
        <title>Comparative genomics of Bradyrhizobium japonicum CPAC 15 and Bradyrhizobium diazoefficiens CPAC 7: elite model strains for understanding symbiotic performance with soybean.</title>
        <authorList>
            <person name="Siqueira A.F."/>
            <person name="Ormeno-Orrillo E."/>
            <person name="Souza R.C."/>
            <person name="Rodrigues E.P."/>
            <person name="Almeida L.G."/>
            <person name="Barcellos F.G."/>
            <person name="Batista J.S."/>
            <person name="Nakatami A.S."/>
            <person name="Martinez-Romero E."/>
            <person name="Vasconcelos A.T."/>
            <person name="Hungria M."/>
        </authorList>
    </citation>
    <scope>NUCLEOTIDE SEQUENCE [LARGE SCALE GENOMIC DNA]</scope>
    <source>
        <strain evidence="2 3">SEMIA 5080</strain>
    </source>
</reference>
<dbReference type="EMBL" id="ADOU02000005">
    <property type="protein sequence ID" value="KGJ67048.1"/>
    <property type="molecule type" value="Genomic_DNA"/>
</dbReference>
<dbReference type="SUPFAM" id="SSF53474">
    <property type="entry name" value="alpha/beta-Hydrolases"/>
    <property type="match status" value="1"/>
</dbReference>
<protein>
    <submittedName>
        <fullName evidence="2">Putative dienelactone hydrolase</fullName>
    </submittedName>
</protein>
<feature type="domain" description="Dienelactone hydrolase" evidence="1">
    <location>
        <begin position="16"/>
        <end position="236"/>
    </location>
</feature>
<evidence type="ECO:0000313" key="3">
    <source>
        <dbReference type="Proteomes" id="UP000024900"/>
    </source>
</evidence>
<accession>A0A837CDH0</accession>
<dbReference type="InterPro" id="IPR002925">
    <property type="entry name" value="Dienelactn_hydro"/>
</dbReference>